<keyword evidence="1" id="KW-0812">Transmembrane</keyword>
<evidence type="ECO:0000313" key="3">
    <source>
        <dbReference type="Proteomes" id="UP000663069"/>
    </source>
</evidence>
<evidence type="ECO:0000256" key="1">
    <source>
        <dbReference type="SAM" id="Phobius"/>
    </source>
</evidence>
<dbReference type="Proteomes" id="UP000663069">
    <property type="component" value="Chromosome"/>
</dbReference>
<keyword evidence="1" id="KW-1133">Transmembrane helix</keyword>
<feature type="transmembrane region" description="Helical" evidence="1">
    <location>
        <begin position="69"/>
        <end position="91"/>
    </location>
</feature>
<dbReference type="PIRSF" id="PIRSF002599">
    <property type="entry name" value="Cold_shock_A"/>
    <property type="match status" value="1"/>
</dbReference>
<gene>
    <name evidence="2" type="ORF">IHV77_05405</name>
</gene>
<protein>
    <submittedName>
        <fullName evidence="2">DUF1294 domain-containing protein</fullName>
    </submittedName>
</protein>
<dbReference type="EMBL" id="CP063056">
    <property type="protein sequence ID" value="QPB43517.1"/>
    <property type="molecule type" value="Genomic_DNA"/>
</dbReference>
<organism evidence="2 3">
    <name type="scientific">Rodentibacter haemolyticus</name>
    <dbReference type="NCBI Taxonomy" id="2778911"/>
    <lineage>
        <taxon>Bacteria</taxon>
        <taxon>Pseudomonadati</taxon>
        <taxon>Pseudomonadota</taxon>
        <taxon>Gammaproteobacteria</taxon>
        <taxon>Pasteurellales</taxon>
        <taxon>Pasteurellaceae</taxon>
        <taxon>Rodentibacter</taxon>
    </lineage>
</organism>
<name>A0ABX6UZI9_9PAST</name>
<keyword evidence="3" id="KW-1185">Reference proteome</keyword>
<keyword evidence="1" id="KW-0472">Membrane</keyword>
<reference evidence="2 3" key="1">
    <citation type="submission" date="2020-10" db="EMBL/GenBank/DDBJ databases">
        <title>Genome Sequencing of Rodentibacter spp. strain DSM111151.</title>
        <authorList>
            <person name="Benga L."/>
            <person name="Lautwein T."/>
        </authorList>
    </citation>
    <scope>NUCLEOTIDE SEQUENCE [LARGE SCALE GENOMIC DNA]</scope>
    <source>
        <strain evidence="2 3">DSM 111151</strain>
    </source>
</reference>
<sequence length="92" mass="10794">MIIFGVLMIWLAAVNIAAYFLIWKDKIRAIQHKWRISENTFFLLSLLGGFMGVHCAMQRFRHKTKHFTFKFAVVISSFLWVAGLPCLLLYWA</sequence>
<dbReference type="InterPro" id="IPR010718">
    <property type="entry name" value="DUF1294"/>
</dbReference>
<dbReference type="RefSeq" id="WP_194813074.1">
    <property type="nucleotide sequence ID" value="NZ_CP063056.1"/>
</dbReference>
<proteinExistence type="predicted"/>
<dbReference type="InterPro" id="IPR012156">
    <property type="entry name" value="Cold_shock_CspA"/>
</dbReference>
<accession>A0ABX6UZI9</accession>
<dbReference type="Pfam" id="PF06961">
    <property type="entry name" value="DUF1294"/>
    <property type="match status" value="1"/>
</dbReference>
<evidence type="ECO:0000313" key="2">
    <source>
        <dbReference type="EMBL" id="QPB43517.1"/>
    </source>
</evidence>
<feature type="transmembrane region" description="Helical" evidence="1">
    <location>
        <begin position="41"/>
        <end position="57"/>
    </location>
</feature>